<comment type="caution">
    <text evidence="3">The sequence shown here is derived from an EMBL/GenBank/DDBJ whole genome shotgun (WGS) entry which is preliminary data.</text>
</comment>
<keyword evidence="2" id="KW-0812">Transmembrane</keyword>
<dbReference type="AlphaFoldDB" id="A0A5A8C5S9"/>
<feature type="region of interest" description="Disordered" evidence="1">
    <location>
        <begin position="364"/>
        <end position="414"/>
    </location>
</feature>
<gene>
    <name evidence="3" type="ORF">FNF29_06775</name>
</gene>
<organism evidence="3 4">
    <name type="scientific">Cafeteria roenbergensis</name>
    <name type="common">Marine flagellate</name>
    <dbReference type="NCBI Taxonomy" id="33653"/>
    <lineage>
        <taxon>Eukaryota</taxon>
        <taxon>Sar</taxon>
        <taxon>Stramenopiles</taxon>
        <taxon>Bigyra</taxon>
        <taxon>Opalozoa</taxon>
        <taxon>Bicosoecida</taxon>
        <taxon>Cafeteriaceae</taxon>
        <taxon>Cafeteria</taxon>
    </lineage>
</organism>
<evidence type="ECO:0000256" key="1">
    <source>
        <dbReference type="SAM" id="MobiDB-lite"/>
    </source>
</evidence>
<feature type="compositionally biased region" description="Low complexity" evidence="1">
    <location>
        <begin position="384"/>
        <end position="400"/>
    </location>
</feature>
<dbReference type="EMBL" id="VLTN01000055">
    <property type="protein sequence ID" value="KAA0148238.1"/>
    <property type="molecule type" value="Genomic_DNA"/>
</dbReference>
<accession>A0A5A8C5S9</accession>
<feature type="transmembrane region" description="Helical" evidence="2">
    <location>
        <begin position="68"/>
        <end position="88"/>
    </location>
</feature>
<protein>
    <submittedName>
        <fullName evidence="3">Uncharacterized protein</fullName>
    </submittedName>
</protein>
<feature type="transmembrane region" description="Helical" evidence="2">
    <location>
        <begin position="219"/>
        <end position="241"/>
    </location>
</feature>
<sequence length="414" mass="42522">MGSIARAVMAFVGGVEAVAEDSALRADACSRRLLPRTISAAVPGLAALRVVSIAVLASLSMALASSVFAAPAAVIGVVFGLHAVELGLQILVSASNPGLCDPQTVIVSHEGVATIVAGPGAQASQQGGAKPAVTQPEDGVFITHSRWPLRTQSDPSGRHLRRDGSPARVTLFHRYDPFTSNCIGADNVVPFTALSVVWAANAVMLLGCATLRWLRAESFSASLVLAGICLASLAHSIFAVARMAAHLASLAANVTAYEAANSRRIVYLRGPGGESARPFDRGSLVANAMESLGLAGHQRVHDWRSQPLFSVAEIRGHPLIPVLVEKMRELGVKANEAGLDSLSSQQRLALALAALELPEATALPSSAEAGAETAPAREAHSSHGPTTRSPGPAATPGGAADKQDSAALPLGQSG</sequence>
<proteinExistence type="predicted"/>
<name>A0A5A8C5S9_CAFRO</name>
<dbReference type="Proteomes" id="UP000323011">
    <property type="component" value="Unassembled WGS sequence"/>
</dbReference>
<keyword evidence="2" id="KW-0472">Membrane</keyword>
<evidence type="ECO:0000313" key="3">
    <source>
        <dbReference type="EMBL" id="KAA0148238.1"/>
    </source>
</evidence>
<evidence type="ECO:0000313" key="4">
    <source>
        <dbReference type="Proteomes" id="UP000323011"/>
    </source>
</evidence>
<keyword evidence="2" id="KW-1133">Transmembrane helix</keyword>
<reference evidence="3 4" key="1">
    <citation type="submission" date="2019-07" db="EMBL/GenBank/DDBJ databases">
        <title>Genomes of Cafeteria roenbergensis.</title>
        <authorList>
            <person name="Fischer M.G."/>
            <person name="Hackl T."/>
            <person name="Roman M."/>
        </authorList>
    </citation>
    <scope>NUCLEOTIDE SEQUENCE [LARGE SCALE GENOMIC DNA]</scope>
    <source>
        <strain evidence="3 4">BVI</strain>
    </source>
</reference>
<keyword evidence="4" id="KW-1185">Reference proteome</keyword>
<feature type="transmembrane region" description="Helical" evidence="2">
    <location>
        <begin position="188"/>
        <end position="213"/>
    </location>
</feature>
<evidence type="ECO:0000256" key="2">
    <source>
        <dbReference type="SAM" id="Phobius"/>
    </source>
</evidence>